<gene>
    <name evidence="2" type="ORF">BJX63DRAFT_309811</name>
</gene>
<protein>
    <submittedName>
        <fullName evidence="2">Uncharacterized protein</fullName>
    </submittedName>
</protein>
<sequence>MPWIDRRSLFVMLESVRLRQDQDFSHRRHTYPLHLSVGLPHLTRREDDPQRPIDSWVRRLTETDRSSHGRGDSANALTLDNPSSTWRQLTVWRYGQSAIKLISPGHAV</sequence>
<dbReference type="EMBL" id="JBFXLT010000069">
    <property type="protein sequence ID" value="KAL2810583.1"/>
    <property type="molecule type" value="Genomic_DNA"/>
</dbReference>
<reference evidence="2 3" key="1">
    <citation type="submission" date="2024-07" db="EMBL/GenBank/DDBJ databases">
        <title>Section-level genome sequencing and comparative genomics of Aspergillus sections Usti and Cavernicolus.</title>
        <authorList>
            <consortium name="Lawrence Berkeley National Laboratory"/>
            <person name="Nybo J.L."/>
            <person name="Vesth T.C."/>
            <person name="Theobald S."/>
            <person name="Frisvad J.C."/>
            <person name="Larsen T.O."/>
            <person name="Kjaerboelling I."/>
            <person name="Rothschild-Mancinelli K."/>
            <person name="Lyhne E.K."/>
            <person name="Kogle M.E."/>
            <person name="Barry K."/>
            <person name="Clum A."/>
            <person name="Na H."/>
            <person name="Ledsgaard L."/>
            <person name="Lin J."/>
            <person name="Lipzen A."/>
            <person name="Kuo A."/>
            <person name="Riley R."/>
            <person name="Mondo S."/>
            <person name="Labutti K."/>
            <person name="Haridas S."/>
            <person name="Pangalinan J."/>
            <person name="Salamov A.A."/>
            <person name="Simmons B.A."/>
            <person name="Magnuson J.K."/>
            <person name="Chen J."/>
            <person name="Drula E."/>
            <person name="Henrissat B."/>
            <person name="Wiebenga A."/>
            <person name="Lubbers R.J."/>
            <person name="Gomes A.C."/>
            <person name="Makela M.R."/>
            <person name="Stajich J."/>
            <person name="Grigoriev I.V."/>
            <person name="Mortensen U.H."/>
            <person name="De Vries R.P."/>
            <person name="Baker S.E."/>
            <person name="Andersen M.R."/>
        </authorList>
    </citation>
    <scope>NUCLEOTIDE SEQUENCE [LARGE SCALE GENOMIC DNA]</scope>
    <source>
        <strain evidence="2 3">CBS 588.65</strain>
    </source>
</reference>
<organism evidence="2 3">
    <name type="scientific">Aspergillus granulosus</name>
    <dbReference type="NCBI Taxonomy" id="176169"/>
    <lineage>
        <taxon>Eukaryota</taxon>
        <taxon>Fungi</taxon>
        <taxon>Dikarya</taxon>
        <taxon>Ascomycota</taxon>
        <taxon>Pezizomycotina</taxon>
        <taxon>Eurotiomycetes</taxon>
        <taxon>Eurotiomycetidae</taxon>
        <taxon>Eurotiales</taxon>
        <taxon>Aspergillaceae</taxon>
        <taxon>Aspergillus</taxon>
        <taxon>Aspergillus subgen. Nidulantes</taxon>
    </lineage>
</organism>
<proteinExistence type="predicted"/>
<dbReference type="Proteomes" id="UP001610334">
    <property type="component" value="Unassembled WGS sequence"/>
</dbReference>
<evidence type="ECO:0000256" key="1">
    <source>
        <dbReference type="SAM" id="MobiDB-lite"/>
    </source>
</evidence>
<keyword evidence="3" id="KW-1185">Reference proteome</keyword>
<comment type="caution">
    <text evidence="2">The sequence shown here is derived from an EMBL/GenBank/DDBJ whole genome shotgun (WGS) entry which is preliminary data.</text>
</comment>
<accession>A0ABR4H722</accession>
<feature type="compositionally biased region" description="Basic and acidic residues" evidence="1">
    <location>
        <begin position="43"/>
        <end position="71"/>
    </location>
</feature>
<name>A0ABR4H722_9EURO</name>
<feature type="region of interest" description="Disordered" evidence="1">
    <location>
        <begin position="43"/>
        <end position="80"/>
    </location>
</feature>
<evidence type="ECO:0000313" key="3">
    <source>
        <dbReference type="Proteomes" id="UP001610334"/>
    </source>
</evidence>
<evidence type="ECO:0000313" key="2">
    <source>
        <dbReference type="EMBL" id="KAL2810583.1"/>
    </source>
</evidence>